<proteinExistence type="predicted"/>
<dbReference type="AlphaFoldDB" id="A0AAP0G7M8"/>
<dbReference type="PANTHER" id="PTHR33973">
    <property type="entry name" value="OS07G0153300 PROTEIN"/>
    <property type="match status" value="1"/>
</dbReference>
<name>A0AAP0G7M8_9ASPA</name>
<comment type="caution">
    <text evidence="2">The sequence shown here is derived from an EMBL/GenBank/DDBJ whole genome shotgun (WGS) entry which is preliminary data.</text>
</comment>
<dbReference type="Proteomes" id="UP001418222">
    <property type="component" value="Unassembled WGS sequence"/>
</dbReference>
<keyword evidence="1" id="KW-0472">Membrane</keyword>
<dbReference type="Pfam" id="PF07103">
    <property type="entry name" value="DUF1365"/>
    <property type="match status" value="2"/>
</dbReference>
<protein>
    <recommendedName>
        <fullName evidence="4">DUF1365 domain-containing protein</fullName>
    </recommendedName>
</protein>
<evidence type="ECO:0008006" key="4">
    <source>
        <dbReference type="Google" id="ProtNLM"/>
    </source>
</evidence>
<feature type="transmembrane region" description="Helical" evidence="1">
    <location>
        <begin position="6"/>
        <end position="26"/>
    </location>
</feature>
<dbReference type="EMBL" id="JBBWWQ010000007">
    <property type="protein sequence ID" value="KAK8942615.1"/>
    <property type="molecule type" value="Genomic_DNA"/>
</dbReference>
<evidence type="ECO:0000313" key="3">
    <source>
        <dbReference type="Proteomes" id="UP001418222"/>
    </source>
</evidence>
<keyword evidence="3" id="KW-1185">Reference proteome</keyword>
<organism evidence="2 3">
    <name type="scientific">Platanthera zijinensis</name>
    <dbReference type="NCBI Taxonomy" id="2320716"/>
    <lineage>
        <taxon>Eukaryota</taxon>
        <taxon>Viridiplantae</taxon>
        <taxon>Streptophyta</taxon>
        <taxon>Embryophyta</taxon>
        <taxon>Tracheophyta</taxon>
        <taxon>Spermatophyta</taxon>
        <taxon>Magnoliopsida</taxon>
        <taxon>Liliopsida</taxon>
        <taxon>Asparagales</taxon>
        <taxon>Orchidaceae</taxon>
        <taxon>Orchidoideae</taxon>
        <taxon>Orchideae</taxon>
        <taxon>Orchidinae</taxon>
        <taxon>Platanthera</taxon>
    </lineage>
</organism>
<sequence>MEVFYLVWAIASTVVSSSLLSILLVIRSLPLLSQFLSPLIGDRYDGTAVRLYEGRVRHSRTKPVVNSFEYPVRYALFDLERSPDLSHLSADRAREAAGTDGPVFLLTIPASVGYEQNPLKVYYCYNLNQEGKEGERGSSPRLKKCLAEVTNTPWGEKVFFEFCPGSDIVAKPLHVSPFMDMTGNWIIHADEPGENLFIAISVQHPTMGNYFVATLAAKRVPSPTSSLNLAMYFWSMPHKVAVWIYWQAVKLWWKNVPFVGHPKYSNPSYRDDALARDNELCPLRLNGQFGNHLNQNSNDKSSSRWCIWRDAEWPWA</sequence>
<accession>A0AAP0G7M8</accession>
<keyword evidence="1" id="KW-1133">Transmembrane helix</keyword>
<reference evidence="2 3" key="1">
    <citation type="journal article" date="2022" name="Nat. Plants">
        <title>Genomes of leafy and leafless Platanthera orchids illuminate the evolution of mycoheterotrophy.</title>
        <authorList>
            <person name="Li M.H."/>
            <person name="Liu K.W."/>
            <person name="Li Z."/>
            <person name="Lu H.C."/>
            <person name="Ye Q.L."/>
            <person name="Zhang D."/>
            <person name="Wang J.Y."/>
            <person name="Li Y.F."/>
            <person name="Zhong Z.M."/>
            <person name="Liu X."/>
            <person name="Yu X."/>
            <person name="Liu D.K."/>
            <person name="Tu X.D."/>
            <person name="Liu B."/>
            <person name="Hao Y."/>
            <person name="Liao X.Y."/>
            <person name="Jiang Y.T."/>
            <person name="Sun W.H."/>
            <person name="Chen J."/>
            <person name="Chen Y.Q."/>
            <person name="Ai Y."/>
            <person name="Zhai J.W."/>
            <person name="Wu S.S."/>
            <person name="Zhou Z."/>
            <person name="Hsiao Y.Y."/>
            <person name="Wu W.L."/>
            <person name="Chen Y.Y."/>
            <person name="Lin Y.F."/>
            <person name="Hsu J.L."/>
            <person name="Li C.Y."/>
            <person name="Wang Z.W."/>
            <person name="Zhao X."/>
            <person name="Zhong W.Y."/>
            <person name="Ma X.K."/>
            <person name="Ma L."/>
            <person name="Huang J."/>
            <person name="Chen G.Z."/>
            <person name="Huang M.Z."/>
            <person name="Huang L."/>
            <person name="Peng D.H."/>
            <person name="Luo Y.B."/>
            <person name="Zou S.Q."/>
            <person name="Chen S.P."/>
            <person name="Lan S."/>
            <person name="Tsai W.C."/>
            <person name="Van de Peer Y."/>
            <person name="Liu Z.J."/>
        </authorList>
    </citation>
    <scope>NUCLEOTIDE SEQUENCE [LARGE SCALE GENOMIC DNA]</scope>
    <source>
        <strain evidence="2">Lor287</strain>
    </source>
</reference>
<dbReference type="InterPro" id="IPR010775">
    <property type="entry name" value="DUF1365"/>
</dbReference>
<keyword evidence="1" id="KW-0812">Transmembrane</keyword>
<evidence type="ECO:0000313" key="2">
    <source>
        <dbReference type="EMBL" id="KAK8942615.1"/>
    </source>
</evidence>
<dbReference type="PANTHER" id="PTHR33973:SF4">
    <property type="entry name" value="OS07G0153300 PROTEIN"/>
    <property type="match status" value="1"/>
</dbReference>
<evidence type="ECO:0000256" key="1">
    <source>
        <dbReference type="SAM" id="Phobius"/>
    </source>
</evidence>
<gene>
    <name evidence="2" type="ORF">KSP39_PZI009098</name>
</gene>